<evidence type="ECO:0008006" key="4">
    <source>
        <dbReference type="Google" id="ProtNLM"/>
    </source>
</evidence>
<sequence length="377" mass="41588">MRTANARLLPFSPTSSTCKVEGATRCAMALNLTEIPNPLTPYALLPPDIAIQVQIGSYILVGTLGAFIWDILTHLKEDYRLLFQCRISVSTVVYFFSRLWSLLFILGGSMFQTYPLKHCALSQTLVESCFAIAVPLTSLLFFLRARAIFNRNPWLNMFLFSLWLSVAGTCATAPTAIHAITIGPTPYCINTGVKSYVGSTAITPLLHDTSIFLAISWRLYMNSHSRDVRTFVTGKSLPSFSRALLKDGQLYYLITTISNALAVAMFYNTRVAPTYRVMFSITNVAVTNSMGCSVFRNTKFGYHERVTSTLDIMSSTRPSNSLGGLAFGSAYRSNDGAPRSRNTENGENVGVEVAKIQAFDVDDSAARDFQGKHQHAV</sequence>
<organism evidence="2 3">
    <name type="scientific">Mycena chlorophos</name>
    <name type="common">Agaric fungus</name>
    <name type="synonym">Agaricus chlorophos</name>
    <dbReference type="NCBI Taxonomy" id="658473"/>
    <lineage>
        <taxon>Eukaryota</taxon>
        <taxon>Fungi</taxon>
        <taxon>Dikarya</taxon>
        <taxon>Basidiomycota</taxon>
        <taxon>Agaricomycotina</taxon>
        <taxon>Agaricomycetes</taxon>
        <taxon>Agaricomycetidae</taxon>
        <taxon>Agaricales</taxon>
        <taxon>Marasmiineae</taxon>
        <taxon>Mycenaceae</taxon>
        <taxon>Mycena</taxon>
    </lineage>
</organism>
<evidence type="ECO:0000256" key="1">
    <source>
        <dbReference type="SAM" id="Phobius"/>
    </source>
</evidence>
<dbReference type="Proteomes" id="UP000815677">
    <property type="component" value="Unassembled WGS sequence"/>
</dbReference>
<keyword evidence="1" id="KW-1133">Transmembrane helix</keyword>
<reference evidence="2" key="1">
    <citation type="submission" date="2014-09" db="EMBL/GenBank/DDBJ databases">
        <title>Genome sequence of the luminous mushroom Mycena chlorophos for searching fungal bioluminescence genes.</title>
        <authorList>
            <person name="Tanaka Y."/>
            <person name="Kasuga D."/>
            <person name="Oba Y."/>
            <person name="Hase S."/>
            <person name="Sato K."/>
            <person name="Oba Y."/>
            <person name="Sakakibara Y."/>
        </authorList>
    </citation>
    <scope>NUCLEOTIDE SEQUENCE</scope>
</reference>
<keyword evidence="1" id="KW-0812">Transmembrane</keyword>
<feature type="transmembrane region" description="Helical" evidence="1">
    <location>
        <begin position="250"/>
        <end position="269"/>
    </location>
</feature>
<accession>A0ABQ0L7D2</accession>
<feature type="transmembrane region" description="Helical" evidence="1">
    <location>
        <begin position="120"/>
        <end position="143"/>
    </location>
</feature>
<feature type="transmembrane region" description="Helical" evidence="1">
    <location>
        <begin position="49"/>
        <end position="72"/>
    </location>
</feature>
<evidence type="ECO:0000313" key="2">
    <source>
        <dbReference type="EMBL" id="GAT46968.1"/>
    </source>
</evidence>
<protein>
    <recommendedName>
        <fullName evidence="4">Integral membrane protein</fullName>
    </recommendedName>
</protein>
<feature type="transmembrane region" description="Helical" evidence="1">
    <location>
        <begin position="155"/>
        <end position="181"/>
    </location>
</feature>
<gene>
    <name evidence="2" type="ORF">MCHLO_04460</name>
</gene>
<feature type="transmembrane region" description="Helical" evidence="1">
    <location>
        <begin position="92"/>
        <end position="114"/>
    </location>
</feature>
<proteinExistence type="predicted"/>
<evidence type="ECO:0000313" key="3">
    <source>
        <dbReference type="Proteomes" id="UP000815677"/>
    </source>
</evidence>
<name>A0ABQ0L7D2_MYCCL</name>
<keyword evidence="3" id="KW-1185">Reference proteome</keyword>
<keyword evidence="1" id="KW-0472">Membrane</keyword>
<dbReference type="EMBL" id="DF843022">
    <property type="protein sequence ID" value="GAT46968.1"/>
    <property type="molecule type" value="Genomic_DNA"/>
</dbReference>